<protein>
    <submittedName>
        <fullName evidence="1">Uncharacterized protein</fullName>
    </submittedName>
</protein>
<reference evidence="1" key="2">
    <citation type="submission" date="2021-03" db="UniProtKB">
        <authorList>
            <consortium name="EnsemblPlants"/>
        </authorList>
    </citation>
    <scope>IDENTIFICATION</scope>
</reference>
<dbReference type="EMBL" id="UZAU01000760">
    <property type="status" value="NOT_ANNOTATED_CDS"/>
    <property type="molecule type" value="Genomic_DNA"/>
</dbReference>
<dbReference type="Proteomes" id="UP000596661">
    <property type="component" value="Chromosome 9"/>
</dbReference>
<dbReference type="Gramene" id="evm.model.09.1236">
    <property type="protein sequence ID" value="cds.evm.model.09.1236"/>
    <property type="gene ID" value="evm.TU.09.1236"/>
</dbReference>
<reference evidence="1" key="1">
    <citation type="submission" date="2018-11" db="EMBL/GenBank/DDBJ databases">
        <authorList>
            <person name="Grassa J C."/>
        </authorList>
    </citation>
    <scope>NUCLEOTIDE SEQUENCE [LARGE SCALE GENOMIC DNA]</scope>
</reference>
<sequence>MGLLNAHMGNIDKNITQIKANTGEGSVSPEKTSAGVEKTFDESGEGYVFPDRATQLLKRFDPLSDTGGVAKMDQLADARERSLRENVTEVFKKVAQANLYLKKHRDLEIVCTQKKVNILQAKRKAEIVDGTVVDCLPLAMFLAPKEIQEANKLNEILEARVLQRNIDVRDKQIKINDLNLKLRDADVKLKEEDMESLSWRGKLLKIETTILIEKDWQRRLTNSEKILLKDKET</sequence>
<evidence type="ECO:0000313" key="1">
    <source>
        <dbReference type="EnsemblPlants" id="cds.evm.model.09.1236"/>
    </source>
</evidence>
<evidence type="ECO:0000313" key="2">
    <source>
        <dbReference type="Proteomes" id="UP000596661"/>
    </source>
</evidence>
<dbReference type="AlphaFoldDB" id="A0A803QDT2"/>
<keyword evidence="2" id="KW-1185">Reference proteome</keyword>
<organism evidence="1 2">
    <name type="scientific">Cannabis sativa</name>
    <name type="common">Hemp</name>
    <name type="synonym">Marijuana</name>
    <dbReference type="NCBI Taxonomy" id="3483"/>
    <lineage>
        <taxon>Eukaryota</taxon>
        <taxon>Viridiplantae</taxon>
        <taxon>Streptophyta</taxon>
        <taxon>Embryophyta</taxon>
        <taxon>Tracheophyta</taxon>
        <taxon>Spermatophyta</taxon>
        <taxon>Magnoliopsida</taxon>
        <taxon>eudicotyledons</taxon>
        <taxon>Gunneridae</taxon>
        <taxon>Pentapetalae</taxon>
        <taxon>rosids</taxon>
        <taxon>fabids</taxon>
        <taxon>Rosales</taxon>
        <taxon>Cannabaceae</taxon>
        <taxon>Cannabis</taxon>
    </lineage>
</organism>
<dbReference type="EnsemblPlants" id="evm.model.09.1236">
    <property type="protein sequence ID" value="cds.evm.model.09.1236"/>
    <property type="gene ID" value="evm.TU.09.1236"/>
</dbReference>
<accession>A0A803QDT2</accession>
<name>A0A803QDT2_CANSA</name>
<proteinExistence type="predicted"/>